<evidence type="ECO:0000256" key="1">
    <source>
        <dbReference type="SAM" id="MobiDB-lite"/>
    </source>
</evidence>
<dbReference type="Proteomes" id="UP000182798">
    <property type="component" value="Unassembled WGS sequence"/>
</dbReference>
<feature type="compositionally biased region" description="Polar residues" evidence="1">
    <location>
        <begin position="192"/>
        <end position="205"/>
    </location>
</feature>
<evidence type="ECO:0000313" key="3">
    <source>
        <dbReference type="EMBL" id="OIR25644.1"/>
    </source>
</evidence>
<reference evidence="4" key="1">
    <citation type="submission" date="2016-09" db="EMBL/GenBank/DDBJ databases">
        <title>Genome Sequence of Bathymodiolus thermophilus sulfur-oxidizing gill endosymbiont.</title>
        <authorList>
            <person name="Ponnudurai R."/>
            <person name="Kleiner M."/>
            <person name="Sayavedra L."/>
            <person name="Thuermer A."/>
            <person name="Felbeck H."/>
            <person name="Schlueter R."/>
            <person name="Schweder T."/>
            <person name="Markert S."/>
        </authorList>
    </citation>
    <scope>NUCLEOTIDE SEQUENCE [LARGE SCALE GENOMIC DNA]</scope>
    <source>
        <strain evidence="4">BAT/CrabSpa'14</strain>
    </source>
</reference>
<feature type="chain" id="PRO_5009635898" description="Conjugal transfer protein TraH" evidence="2">
    <location>
        <begin position="36"/>
        <end position="464"/>
    </location>
</feature>
<dbReference type="EMBL" id="MIQH01000113">
    <property type="protein sequence ID" value="OIR25644.1"/>
    <property type="molecule type" value="Genomic_DNA"/>
</dbReference>
<keyword evidence="2" id="KW-0732">Signal</keyword>
<proteinExistence type="predicted"/>
<dbReference type="Pfam" id="PF06122">
    <property type="entry name" value="TraH"/>
    <property type="match status" value="1"/>
</dbReference>
<accession>A0A1J5TZH9</accession>
<feature type="region of interest" description="Disordered" evidence="1">
    <location>
        <begin position="192"/>
        <end position="221"/>
    </location>
</feature>
<organism evidence="3 4">
    <name type="scientific">Bathymodiolus thermophilus thioautotrophic gill symbiont</name>
    <dbReference type="NCBI Taxonomy" id="2360"/>
    <lineage>
        <taxon>Bacteria</taxon>
        <taxon>Pseudomonadati</taxon>
        <taxon>Pseudomonadota</taxon>
        <taxon>Gammaproteobacteria</taxon>
        <taxon>sulfur-oxidizing symbionts</taxon>
    </lineage>
</organism>
<sequence>MSSKNDIKQCVMANFNKLSKLLFAVLLSFTLNTQAGWIDDWAASSTRSGPNYFEGQKRGYFNAGSYQARYRNTTENVFSLQKPRLKSGCGGVDLFMGGFSFMDPEYLMQKLQRAMQAAPAIAFDLALKEIMPEVSATLATFEGIINKLNSLQLSECGIAKGVANAMMGDFDLASSGFNEVTSLFDSEASINNSSSKNTVNSQELQKNNDNKPTQEQKEGVEGCSTEFKNVFAKDGSVLEHIAENRGMEAYAGFMRAYLGDVIIKYTDKQYTNKRINKCPDVNVVDVEGIIDGNAQIRPIVGDCVNGGDKSLELIVEENLTAITNKIKNRIAFNAIEENFLNSVPFDNLNTIKQHIARGSENYYINQFKNLIAREMAFAMVDDIVDKIAELQEVAKIQAETANTGASAATCNIALVAPIIKSVSDLGKKAREMQKAVRLKRKEIREAIVNYNRIKDIIKQTPANR</sequence>
<evidence type="ECO:0000256" key="2">
    <source>
        <dbReference type="SAM" id="SignalP"/>
    </source>
</evidence>
<dbReference type="AlphaFoldDB" id="A0A1J5TZH9"/>
<protein>
    <recommendedName>
        <fullName evidence="5">Conjugal transfer protein TraH</fullName>
    </recommendedName>
</protein>
<gene>
    <name evidence="3" type="ORF">BGC33_13800</name>
</gene>
<evidence type="ECO:0008006" key="5">
    <source>
        <dbReference type="Google" id="ProtNLM"/>
    </source>
</evidence>
<feature type="compositionally biased region" description="Basic and acidic residues" evidence="1">
    <location>
        <begin position="206"/>
        <end position="220"/>
    </location>
</feature>
<name>A0A1J5TZH9_9GAMM</name>
<feature type="signal peptide" evidence="2">
    <location>
        <begin position="1"/>
        <end position="35"/>
    </location>
</feature>
<evidence type="ECO:0000313" key="4">
    <source>
        <dbReference type="Proteomes" id="UP000182798"/>
    </source>
</evidence>
<comment type="caution">
    <text evidence="3">The sequence shown here is derived from an EMBL/GenBank/DDBJ whole genome shotgun (WGS) entry which is preliminary data.</text>
</comment>
<dbReference type="InterPro" id="IPR010927">
    <property type="entry name" value="T4SS_TraH"/>
</dbReference>